<dbReference type="RefSeq" id="WP_208036335.1">
    <property type="nucleotide sequence ID" value="NZ_CP071839.1"/>
</dbReference>
<feature type="transmembrane region" description="Helical" evidence="2">
    <location>
        <begin position="40"/>
        <end position="60"/>
    </location>
</feature>
<keyword evidence="4" id="KW-1185">Reference proteome</keyword>
<evidence type="ECO:0000313" key="3">
    <source>
        <dbReference type="EMBL" id="QTE03148.1"/>
    </source>
</evidence>
<gene>
    <name evidence="3" type="ORF">S1361_37780</name>
</gene>
<reference evidence="3 4" key="1">
    <citation type="submission" date="2021-03" db="EMBL/GenBank/DDBJ databases">
        <title>Complete genome sequence of Streptomyces cyanogenus S136, producer of anticancer angucycline landomycin A.</title>
        <authorList>
            <person name="Hrab P."/>
            <person name="Ruckert C."/>
            <person name="Busche T."/>
            <person name="Ostash I."/>
            <person name="Kalinowski J."/>
            <person name="Fedorenko V."/>
            <person name="Yushchuk O."/>
            <person name="Ostash B."/>
        </authorList>
    </citation>
    <scope>NUCLEOTIDE SEQUENCE [LARGE SCALE GENOMIC DNA]</scope>
    <source>
        <strain evidence="3 4">S136</strain>
    </source>
</reference>
<evidence type="ECO:0000256" key="2">
    <source>
        <dbReference type="SAM" id="Phobius"/>
    </source>
</evidence>
<dbReference type="Proteomes" id="UP000663908">
    <property type="component" value="Chromosome"/>
</dbReference>
<name>A0ABX7U273_STRCY</name>
<dbReference type="EMBL" id="CP071839">
    <property type="protein sequence ID" value="QTE03148.1"/>
    <property type="molecule type" value="Genomic_DNA"/>
</dbReference>
<feature type="region of interest" description="Disordered" evidence="1">
    <location>
        <begin position="62"/>
        <end position="81"/>
    </location>
</feature>
<evidence type="ECO:0000256" key="1">
    <source>
        <dbReference type="SAM" id="MobiDB-lite"/>
    </source>
</evidence>
<proteinExistence type="predicted"/>
<keyword evidence="2" id="KW-0472">Membrane</keyword>
<evidence type="ECO:0000313" key="4">
    <source>
        <dbReference type="Proteomes" id="UP000663908"/>
    </source>
</evidence>
<accession>A0ABX7U273</accession>
<keyword evidence="2" id="KW-0812">Transmembrane</keyword>
<feature type="transmembrane region" description="Helical" evidence="2">
    <location>
        <begin position="12"/>
        <end position="34"/>
    </location>
</feature>
<sequence>MGSGRTRLDRRRVIGLLIAVVAVALEIPVSLLVFRDHLIWAYPLFQILLMAPIISLLVAFTDDDDPPGPSYQGDGGIGLGL</sequence>
<keyword evidence="2" id="KW-1133">Transmembrane helix</keyword>
<protein>
    <submittedName>
        <fullName evidence="3">Uncharacterized protein</fullName>
    </submittedName>
</protein>
<organism evidence="3 4">
    <name type="scientific">Streptomyces cyanogenus</name>
    <dbReference type="NCBI Taxonomy" id="80860"/>
    <lineage>
        <taxon>Bacteria</taxon>
        <taxon>Bacillati</taxon>
        <taxon>Actinomycetota</taxon>
        <taxon>Actinomycetes</taxon>
        <taxon>Kitasatosporales</taxon>
        <taxon>Streptomycetaceae</taxon>
        <taxon>Streptomyces</taxon>
    </lineage>
</organism>